<dbReference type="InterPro" id="IPR002347">
    <property type="entry name" value="SDR_fam"/>
</dbReference>
<dbReference type="SUPFAM" id="SSF51735">
    <property type="entry name" value="NAD(P)-binding Rossmann-fold domains"/>
    <property type="match status" value="1"/>
</dbReference>
<dbReference type="PATRIC" id="fig|42253.5.peg.2219"/>
<gene>
    <name evidence="3" type="ORF">NITMOv2_2254</name>
</gene>
<dbReference type="OrthoDB" id="9787486at2"/>
<name>A0A0K2GCI7_NITMO</name>
<evidence type="ECO:0000313" key="4">
    <source>
        <dbReference type="Proteomes" id="UP000069205"/>
    </source>
</evidence>
<dbReference type="Proteomes" id="UP000069205">
    <property type="component" value="Chromosome"/>
</dbReference>
<sequence>MRVVVIGATGTIGKAVVQQLAGRHEVVNVGHNSGEFRVDIASAGSIKALFDKLGPVDAVVSTAGSAVFKSFEELTDADYALGLANKLMGQVNLVRLGYRSIRDGGSFTLTSGVLSREPMKGSASISMINAGVEGFVRAAALELPRGIRVNVVSPPWVQETLDALGMKGIQGMPAMNVALAYVDSVEGKKTGTVIEVRAFA</sequence>
<reference evidence="3 4" key="1">
    <citation type="journal article" date="2015" name="Proc. Natl. Acad. Sci. U.S.A.">
        <title>Expanded metabolic versatility of ubiquitous nitrite-oxidizing bacteria from the genus Nitrospira.</title>
        <authorList>
            <person name="Koch H."/>
            <person name="Lucker S."/>
            <person name="Albertsen M."/>
            <person name="Kitzinger K."/>
            <person name="Herbold C."/>
            <person name="Spieck E."/>
            <person name="Nielsen P.H."/>
            <person name="Wagner M."/>
            <person name="Daims H."/>
        </authorList>
    </citation>
    <scope>NUCLEOTIDE SEQUENCE [LARGE SCALE GENOMIC DNA]</scope>
    <source>
        <strain evidence="3 4">NSP M-1</strain>
    </source>
</reference>
<dbReference type="InterPro" id="IPR036291">
    <property type="entry name" value="NAD(P)-bd_dom_sf"/>
</dbReference>
<keyword evidence="4" id="KW-1185">Reference proteome</keyword>
<dbReference type="Gene3D" id="3.40.50.720">
    <property type="entry name" value="NAD(P)-binding Rossmann-like Domain"/>
    <property type="match status" value="1"/>
</dbReference>
<organism evidence="3 4">
    <name type="scientific">Nitrospira moscoviensis</name>
    <dbReference type="NCBI Taxonomy" id="42253"/>
    <lineage>
        <taxon>Bacteria</taxon>
        <taxon>Pseudomonadati</taxon>
        <taxon>Nitrospirota</taxon>
        <taxon>Nitrospiria</taxon>
        <taxon>Nitrospirales</taxon>
        <taxon>Nitrospiraceae</taxon>
        <taxon>Nitrospira</taxon>
    </lineage>
</organism>
<accession>A0A0K2GCI7</accession>
<evidence type="ECO:0000313" key="3">
    <source>
        <dbReference type="EMBL" id="ALA58670.1"/>
    </source>
</evidence>
<dbReference type="Pfam" id="PF13561">
    <property type="entry name" value="adh_short_C2"/>
    <property type="match status" value="1"/>
</dbReference>
<dbReference type="STRING" id="42253.NITMOv2_2254"/>
<evidence type="ECO:0000256" key="2">
    <source>
        <dbReference type="ARBA" id="ARBA00023002"/>
    </source>
</evidence>
<dbReference type="PRINTS" id="PR00081">
    <property type="entry name" value="GDHRDH"/>
</dbReference>
<evidence type="ECO:0000256" key="1">
    <source>
        <dbReference type="ARBA" id="ARBA00006484"/>
    </source>
</evidence>
<dbReference type="PANTHER" id="PTHR43477">
    <property type="entry name" value="DIHYDROANTICAPSIN 7-DEHYDROGENASE"/>
    <property type="match status" value="1"/>
</dbReference>
<keyword evidence="2" id="KW-0560">Oxidoreductase</keyword>
<dbReference type="CDD" id="cd11731">
    <property type="entry name" value="Lin1944_like_SDR_c"/>
    <property type="match status" value="1"/>
</dbReference>
<dbReference type="PANTHER" id="PTHR43477:SF1">
    <property type="entry name" value="DIHYDROANTICAPSIN 7-DEHYDROGENASE"/>
    <property type="match status" value="1"/>
</dbReference>
<dbReference type="NCBIfam" id="NF005754">
    <property type="entry name" value="PRK07578.1"/>
    <property type="match status" value="1"/>
</dbReference>
<dbReference type="GO" id="GO:0016491">
    <property type="term" value="F:oxidoreductase activity"/>
    <property type="evidence" value="ECO:0007669"/>
    <property type="project" value="UniProtKB-KW"/>
</dbReference>
<dbReference type="RefSeq" id="WP_053379808.1">
    <property type="nucleotide sequence ID" value="NZ_CP011801.1"/>
</dbReference>
<dbReference type="AlphaFoldDB" id="A0A0K2GCI7"/>
<dbReference type="InterPro" id="IPR051122">
    <property type="entry name" value="SDR_DHRS6-like"/>
</dbReference>
<protein>
    <submittedName>
        <fullName evidence="3">Aklaviketone reductase</fullName>
    </submittedName>
</protein>
<dbReference type="EMBL" id="CP011801">
    <property type="protein sequence ID" value="ALA58670.1"/>
    <property type="molecule type" value="Genomic_DNA"/>
</dbReference>
<proteinExistence type="inferred from homology"/>
<dbReference type="KEGG" id="nmv:NITMOv2_2254"/>
<comment type="similarity">
    <text evidence="1">Belongs to the short-chain dehydrogenases/reductases (SDR) family.</text>
</comment>